<name>A0AB34K3T5_PRYPA</name>
<keyword evidence="3" id="KW-1185">Reference proteome</keyword>
<proteinExistence type="predicted"/>
<dbReference type="Proteomes" id="UP001515480">
    <property type="component" value="Unassembled WGS sequence"/>
</dbReference>
<dbReference type="AlphaFoldDB" id="A0AB34K3T5"/>
<evidence type="ECO:0000256" key="1">
    <source>
        <dbReference type="SAM" id="MobiDB-lite"/>
    </source>
</evidence>
<dbReference type="EMBL" id="JBGBPQ010000002">
    <property type="protein sequence ID" value="KAL1527626.1"/>
    <property type="molecule type" value="Genomic_DNA"/>
</dbReference>
<sequence length="369" mass="40386">MSDRPRSAPPLYSAAMGMGTLLPSKQGSPGVRSPWLRSQGFRHPVSCVDGRARCDPGPPKAPGRTHSEVGRQAPVSAWPVSRLESLLMQPKLSDVTSRVILPVPALLESNTSSDAINGRRPQLVERPAAGFQAGIRRMERAARGSNSRVVEILQDSSHEFPPACKVGQAWIRKPSDAELTQTSGTSPNCAAAPQAAFASFDLTGDTDQIPDCSPNRLPFPQETCAKAKRLPFHQEAPARVQDSQVARSSEEMKPVDEGGDADEVLTAHPEEELNDVLEWENRVRQDFAKEAKELAKKVYAMVSAQGKLPLAQRLPIAPPFAIAKLLFTLPLFRGSAPFHRAWGWCVKAASGAMLRHGRRYQRLYTQEIH</sequence>
<evidence type="ECO:0000313" key="2">
    <source>
        <dbReference type="EMBL" id="KAL1527626.1"/>
    </source>
</evidence>
<comment type="caution">
    <text evidence="2">The sequence shown here is derived from an EMBL/GenBank/DDBJ whole genome shotgun (WGS) entry which is preliminary data.</text>
</comment>
<evidence type="ECO:0000313" key="3">
    <source>
        <dbReference type="Proteomes" id="UP001515480"/>
    </source>
</evidence>
<feature type="region of interest" description="Disordered" evidence="1">
    <location>
        <begin position="236"/>
        <end position="261"/>
    </location>
</feature>
<accession>A0AB34K3T5</accession>
<feature type="region of interest" description="Disordered" evidence="1">
    <location>
        <begin position="1"/>
        <end position="32"/>
    </location>
</feature>
<organism evidence="2 3">
    <name type="scientific">Prymnesium parvum</name>
    <name type="common">Toxic golden alga</name>
    <dbReference type="NCBI Taxonomy" id="97485"/>
    <lineage>
        <taxon>Eukaryota</taxon>
        <taxon>Haptista</taxon>
        <taxon>Haptophyta</taxon>
        <taxon>Prymnesiophyceae</taxon>
        <taxon>Prymnesiales</taxon>
        <taxon>Prymnesiaceae</taxon>
        <taxon>Prymnesium</taxon>
    </lineage>
</organism>
<protein>
    <submittedName>
        <fullName evidence="2">Uncharacterized protein</fullName>
    </submittedName>
</protein>
<feature type="region of interest" description="Disordered" evidence="1">
    <location>
        <begin position="52"/>
        <end position="71"/>
    </location>
</feature>
<gene>
    <name evidence="2" type="ORF">AB1Y20_009012</name>
</gene>
<reference evidence="2 3" key="1">
    <citation type="journal article" date="2024" name="Science">
        <title>Giant polyketide synthase enzymes in the biosynthesis of giant marine polyether toxins.</title>
        <authorList>
            <person name="Fallon T.R."/>
            <person name="Shende V.V."/>
            <person name="Wierzbicki I.H."/>
            <person name="Pendleton A.L."/>
            <person name="Watervoot N.F."/>
            <person name="Auber R.P."/>
            <person name="Gonzalez D.J."/>
            <person name="Wisecaver J.H."/>
            <person name="Moore B.S."/>
        </authorList>
    </citation>
    <scope>NUCLEOTIDE SEQUENCE [LARGE SCALE GENOMIC DNA]</scope>
    <source>
        <strain evidence="2 3">12B1</strain>
    </source>
</reference>